<dbReference type="PANTHER" id="PTHR21448:SF0">
    <property type="entry name" value="PROTEIN PHOSPHATASE 1 REGULATORY SUBUNIT 21"/>
    <property type="match status" value="1"/>
</dbReference>
<feature type="coiled-coil region" evidence="1">
    <location>
        <begin position="474"/>
        <end position="544"/>
    </location>
</feature>
<dbReference type="GO" id="GO:0016020">
    <property type="term" value="C:membrane"/>
    <property type="evidence" value="ECO:0007669"/>
    <property type="project" value="TreeGrafter"/>
</dbReference>
<reference evidence="3" key="1">
    <citation type="submission" date="2021-12" db="EMBL/GenBank/DDBJ databases">
        <authorList>
            <person name="King R."/>
        </authorList>
    </citation>
    <scope>NUCLEOTIDE SEQUENCE</scope>
</reference>
<dbReference type="InterPro" id="IPR040024">
    <property type="entry name" value="PPP1R21"/>
</dbReference>
<organism evidence="3 4">
    <name type="scientific">Bemisia tabaci</name>
    <name type="common">Sweetpotato whitefly</name>
    <name type="synonym">Aleurodes tabaci</name>
    <dbReference type="NCBI Taxonomy" id="7038"/>
    <lineage>
        <taxon>Eukaryota</taxon>
        <taxon>Metazoa</taxon>
        <taxon>Ecdysozoa</taxon>
        <taxon>Arthropoda</taxon>
        <taxon>Hexapoda</taxon>
        <taxon>Insecta</taxon>
        <taxon>Pterygota</taxon>
        <taxon>Neoptera</taxon>
        <taxon>Paraneoptera</taxon>
        <taxon>Hemiptera</taxon>
        <taxon>Sternorrhyncha</taxon>
        <taxon>Aleyrodoidea</taxon>
        <taxon>Aleyrodidae</taxon>
        <taxon>Aleyrodinae</taxon>
        <taxon>Bemisia</taxon>
    </lineage>
</organism>
<protein>
    <recommendedName>
        <fullName evidence="2">Protein phosphatase 1 regulatory subunit 21 N-terminal domain-containing protein</fullName>
    </recommendedName>
</protein>
<evidence type="ECO:0000313" key="4">
    <source>
        <dbReference type="Proteomes" id="UP001152759"/>
    </source>
</evidence>
<keyword evidence="1" id="KW-0175">Coiled coil</keyword>
<evidence type="ECO:0000313" key="3">
    <source>
        <dbReference type="EMBL" id="CAH0395852.1"/>
    </source>
</evidence>
<name>A0A9P0ANT9_BEMTA</name>
<proteinExistence type="predicted"/>
<dbReference type="KEGG" id="btab:109037664"/>
<dbReference type="InterPro" id="IPR049372">
    <property type="entry name" value="PPP1R21_C"/>
</dbReference>
<keyword evidence="4" id="KW-1185">Reference proteome</keyword>
<dbReference type="Pfam" id="PF21636">
    <property type="entry name" value="PPP1R21_C"/>
    <property type="match status" value="1"/>
</dbReference>
<feature type="coiled-coil region" evidence="1">
    <location>
        <begin position="621"/>
        <end position="694"/>
    </location>
</feature>
<feature type="domain" description="Protein phosphatase 1 regulatory subunit 21 N-terminal" evidence="2">
    <location>
        <begin position="25"/>
        <end position="124"/>
    </location>
</feature>
<dbReference type="AlphaFoldDB" id="A0A9P0ANT9"/>
<feature type="coiled-coil region" evidence="1">
    <location>
        <begin position="45"/>
        <end position="100"/>
    </location>
</feature>
<dbReference type="InterPro" id="IPR019343">
    <property type="entry name" value="PPP1R21_N"/>
</dbReference>
<evidence type="ECO:0000259" key="2">
    <source>
        <dbReference type="SMART" id="SM01254"/>
    </source>
</evidence>
<evidence type="ECO:0000256" key="1">
    <source>
        <dbReference type="SAM" id="Coils"/>
    </source>
</evidence>
<dbReference type="EMBL" id="OU963870">
    <property type="protein sequence ID" value="CAH0395852.1"/>
    <property type="molecule type" value="Genomic_DNA"/>
</dbReference>
<dbReference type="Pfam" id="PF10205">
    <property type="entry name" value="KLRAQ"/>
    <property type="match status" value="1"/>
</dbReference>
<accession>A0A9P0ANT9</accession>
<dbReference type="GO" id="GO:0005769">
    <property type="term" value="C:early endosome"/>
    <property type="evidence" value="ECO:0007669"/>
    <property type="project" value="TreeGrafter"/>
</dbReference>
<dbReference type="Proteomes" id="UP001152759">
    <property type="component" value="Chromosome 9"/>
</dbReference>
<feature type="coiled-coil region" evidence="1">
    <location>
        <begin position="142"/>
        <end position="176"/>
    </location>
</feature>
<gene>
    <name evidence="3" type="ORF">BEMITA_LOCUS13987</name>
</gene>
<dbReference type="PANTHER" id="PTHR21448">
    <property type="entry name" value="SMOOTH MUSCLE MYOSIN HEAVY CHAIN-RELATED"/>
    <property type="match status" value="1"/>
</dbReference>
<sequence length="695" mass="79589">MSEFSDSSVNRTSPIPGGDLQVKYQRVAAEYSKIRAQATVLKKAVVEEQGKNAELQERLREKEQSLRKTDQEIESLTFRNQQLTKRVAFLQDELDSCQNKKVTKKSSVQKPNEQSSSNVLDLEFKKMVEENAQLLSKMYDSEEEHKQEISLLNEQIDKFQKEIDQYSKVNSVAEEKFKATILKLEREKGELYETIKLHEQHLKSLTEELVNLNKFKLETVPHLEAALLIIATYLPFIDTSSPKLECNISKELTAKREVENLTLYFTLFFSSLKKRLHLLHPSVMKDVPASEFNTSLACDVVSDRSTNLANFLSPLFFKFSKHSKSLLPLFLQSLSEEEKAPWCNPELRKINQDLSRAVLQLMQFFMKTSSLLESCVGQTTMQETGGVNAALIRLLFTATRSLEEVRSTFSTKEKVEKDILLDNKMNFELLNVQSDLQTTNINCVHLLASLSASLQSLLSLLLELNSSDIPEDLATQLKNQLNNKEAKLELEANVASLRNVVKTEDDAVWKTQLLKQLEEAQGTIVELEKELIKFRNEFNILKMKGEPVPSPPEQDPKHFSDPNLMGKIDPPICLPAEVVEREEQLKKYFSEQMNSMVVKNQEALAKANNFSLEMHALQRHLEISSEARRESEKKLNECNDKVLELNEKLQLTKQSYETQLSTMSDHLANLNDKLAGQTDQLEQFKIQLNNARRKK</sequence>
<dbReference type="SMART" id="SM01254">
    <property type="entry name" value="KLRAQ"/>
    <property type="match status" value="1"/>
</dbReference>